<sequence length="209" mass="23195">MSYQCPVCNKPFHRPQDHTSHTQLKRDAPHQQYLQQQQQNVVDQFSVTMQSATSAAGDFMHFHVPEEPYVHTNNVDQDDLPSSRKMDVDSNNSNNEHGIISEQELLVEDYKTNVDIKAGPLAVAVHALGNLDLNDLPEAFNFLPDLDFDVAEGEAGSGPFTDHCCKPTDASWHPTAGQVSRHEPTILTCWKSLFATGTATGKEYAPFSS</sequence>
<name>A0A6A4GLK7_9AGAR</name>
<proteinExistence type="predicted"/>
<accession>A0A6A4GLK7</accession>
<gene>
    <name evidence="2" type="ORF">BT96DRAFT_949010</name>
</gene>
<dbReference type="EMBL" id="ML769867">
    <property type="protein sequence ID" value="KAE9386561.1"/>
    <property type="molecule type" value="Genomic_DNA"/>
</dbReference>
<organism evidence="2 3">
    <name type="scientific">Gymnopus androsaceus JB14</name>
    <dbReference type="NCBI Taxonomy" id="1447944"/>
    <lineage>
        <taxon>Eukaryota</taxon>
        <taxon>Fungi</taxon>
        <taxon>Dikarya</taxon>
        <taxon>Basidiomycota</taxon>
        <taxon>Agaricomycotina</taxon>
        <taxon>Agaricomycetes</taxon>
        <taxon>Agaricomycetidae</taxon>
        <taxon>Agaricales</taxon>
        <taxon>Marasmiineae</taxon>
        <taxon>Omphalotaceae</taxon>
        <taxon>Gymnopus</taxon>
    </lineage>
</organism>
<dbReference type="Proteomes" id="UP000799118">
    <property type="component" value="Unassembled WGS sequence"/>
</dbReference>
<feature type="region of interest" description="Disordered" evidence="1">
    <location>
        <begin position="73"/>
        <end position="100"/>
    </location>
</feature>
<protein>
    <submittedName>
        <fullName evidence="2">Uncharacterized protein</fullName>
    </submittedName>
</protein>
<feature type="region of interest" description="Disordered" evidence="1">
    <location>
        <begin position="1"/>
        <end position="21"/>
    </location>
</feature>
<evidence type="ECO:0000256" key="1">
    <source>
        <dbReference type="SAM" id="MobiDB-lite"/>
    </source>
</evidence>
<evidence type="ECO:0000313" key="3">
    <source>
        <dbReference type="Proteomes" id="UP000799118"/>
    </source>
</evidence>
<keyword evidence="3" id="KW-1185">Reference proteome</keyword>
<dbReference type="AlphaFoldDB" id="A0A6A4GLK7"/>
<dbReference type="OrthoDB" id="2688393at2759"/>
<reference evidence="2" key="1">
    <citation type="journal article" date="2019" name="Environ. Microbiol.">
        <title>Fungal ecological strategies reflected in gene transcription - a case study of two litter decomposers.</title>
        <authorList>
            <person name="Barbi F."/>
            <person name="Kohler A."/>
            <person name="Barry K."/>
            <person name="Baskaran P."/>
            <person name="Daum C."/>
            <person name="Fauchery L."/>
            <person name="Ihrmark K."/>
            <person name="Kuo A."/>
            <person name="LaButti K."/>
            <person name="Lipzen A."/>
            <person name="Morin E."/>
            <person name="Grigoriev I.V."/>
            <person name="Henrissat B."/>
            <person name="Lindahl B."/>
            <person name="Martin F."/>
        </authorList>
    </citation>
    <scope>NUCLEOTIDE SEQUENCE</scope>
    <source>
        <strain evidence="2">JB14</strain>
    </source>
</reference>
<evidence type="ECO:0000313" key="2">
    <source>
        <dbReference type="EMBL" id="KAE9386561.1"/>
    </source>
</evidence>